<dbReference type="EMBL" id="JAAGVY010000005">
    <property type="protein sequence ID" value="NEN22714.1"/>
    <property type="molecule type" value="Genomic_DNA"/>
</dbReference>
<keyword evidence="8" id="KW-1185">Reference proteome</keyword>
<keyword evidence="1" id="KW-0444">Lipid biosynthesis</keyword>
<dbReference type="AlphaFoldDB" id="A0A7K3WMK8"/>
<dbReference type="GO" id="GO:0103118">
    <property type="term" value="F:UDP-3-O-[(3R)-3-hydroxyacyl]-glucosamine N-acyltransferase activity"/>
    <property type="evidence" value="ECO:0007669"/>
    <property type="project" value="UniProtKB-EC"/>
</dbReference>
<dbReference type="GO" id="GO:0016410">
    <property type="term" value="F:N-acyltransferase activity"/>
    <property type="evidence" value="ECO:0007669"/>
    <property type="project" value="InterPro"/>
</dbReference>
<dbReference type="CDD" id="cd03352">
    <property type="entry name" value="LbH_LpxD"/>
    <property type="match status" value="1"/>
</dbReference>
<protein>
    <submittedName>
        <fullName evidence="7">UDP-3-O-(3-hydroxymyristoyl)glucosamine N-acyltransferase</fullName>
        <ecNumber evidence="7">2.3.1.191</ecNumber>
    </submittedName>
</protein>
<dbReference type="NCBIfam" id="NF002060">
    <property type="entry name" value="PRK00892.1"/>
    <property type="match status" value="1"/>
</dbReference>
<dbReference type="PROSITE" id="PS00101">
    <property type="entry name" value="HEXAPEP_TRANSFERASES"/>
    <property type="match status" value="1"/>
</dbReference>
<evidence type="ECO:0000313" key="7">
    <source>
        <dbReference type="EMBL" id="NEN22714.1"/>
    </source>
</evidence>
<dbReference type="InterPro" id="IPR007691">
    <property type="entry name" value="LpxD"/>
</dbReference>
<keyword evidence="2" id="KW-0441">Lipid A biosynthesis</keyword>
<evidence type="ECO:0000256" key="1">
    <source>
        <dbReference type="ARBA" id="ARBA00022516"/>
    </source>
</evidence>
<dbReference type="InterPro" id="IPR018357">
    <property type="entry name" value="Hexapep_transf_CS"/>
</dbReference>
<comment type="caution">
    <text evidence="7">The sequence shown here is derived from an EMBL/GenBank/DDBJ whole genome shotgun (WGS) entry which is preliminary data.</text>
</comment>
<gene>
    <name evidence="7" type="ORF">G3O08_04240</name>
</gene>
<dbReference type="EC" id="2.3.1.191" evidence="7"/>
<dbReference type="InterPro" id="IPR011004">
    <property type="entry name" value="Trimer_LpxA-like_sf"/>
</dbReference>
<evidence type="ECO:0000313" key="8">
    <source>
        <dbReference type="Proteomes" id="UP000486602"/>
    </source>
</evidence>
<evidence type="ECO:0000256" key="4">
    <source>
        <dbReference type="ARBA" id="ARBA00022737"/>
    </source>
</evidence>
<keyword evidence="3 7" id="KW-0808">Transferase</keyword>
<dbReference type="InterPro" id="IPR001451">
    <property type="entry name" value="Hexapep"/>
</dbReference>
<dbReference type="GO" id="GO:0016020">
    <property type="term" value="C:membrane"/>
    <property type="evidence" value="ECO:0007669"/>
    <property type="project" value="GOC"/>
</dbReference>
<proteinExistence type="predicted"/>
<keyword evidence="4" id="KW-0677">Repeat</keyword>
<dbReference type="Gene3D" id="2.160.10.10">
    <property type="entry name" value="Hexapeptide repeat proteins"/>
    <property type="match status" value="1"/>
</dbReference>
<dbReference type="GO" id="GO:0009245">
    <property type="term" value="P:lipid A biosynthetic process"/>
    <property type="evidence" value="ECO:0007669"/>
    <property type="project" value="UniProtKB-KW"/>
</dbReference>
<dbReference type="RefSeq" id="WP_163283442.1">
    <property type="nucleotide sequence ID" value="NZ_JAAGVY010000005.1"/>
</dbReference>
<dbReference type="Proteomes" id="UP000486602">
    <property type="component" value="Unassembled WGS sequence"/>
</dbReference>
<evidence type="ECO:0000256" key="6">
    <source>
        <dbReference type="ARBA" id="ARBA00023315"/>
    </source>
</evidence>
<keyword evidence="6 7" id="KW-0012">Acyltransferase</keyword>
<keyword evidence="5" id="KW-0443">Lipid metabolism</keyword>
<accession>A0A7K3WMK8</accession>
<reference evidence="7 8" key="1">
    <citation type="submission" date="2020-02" db="EMBL/GenBank/DDBJ databases">
        <title>Out from the shadows clarifying the taxonomy of the family Cryomorphaceae and related taxa by utilizing the GTDB taxonomic framework.</title>
        <authorList>
            <person name="Bowman J.P."/>
        </authorList>
    </citation>
    <scope>NUCLEOTIDE SEQUENCE [LARGE SCALE GENOMIC DNA]</scope>
    <source>
        <strain evidence="7 8">QSSC 1-22</strain>
    </source>
</reference>
<evidence type="ECO:0000256" key="2">
    <source>
        <dbReference type="ARBA" id="ARBA00022556"/>
    </source>
</evidence>
<dbReference type="Pfam" id="PF00132">
    <property type="entry name" value="Hexapep"/>
    <property type="match status" value="1"/>
</dbReference>
<sequence>MTKKYESNATQIIAQTDCKLIIVPEELLVSNSATQGKAFLIHDNPKQLLIDFCKEFLAFEAPNSSDKIHTTAIIEEGAKIGKNNVIGANVFISENSEIGRNISIGQNTVIKNATVGDNVKIGSNTTIGENGFGYSKLENGEIELFPHYGRVLIKENVHIGSNTCIDRGSLSDTIINHGVKIDNLVHIAHNVQIGKNSLIIACSMIAGSVVIGENSWVAPSSAIRNAITIGKNTTIGIGSTVTKSVADNETVLGSPAIPLVDFVSLRKEQKQWLLKNKHKDS</sequence>
<dbReference type="SUPFAM" id="SSF51161">
    <property type="entry name" value="Trimeric LpxA-like enzymes"/>
    <property type="match status" value="1"/>
</dbReference>
<organism evidence="7 8">
    <name type="scientific">Cryomorpha ignava</name>
    <dbReference type="NCBI Taxonomy" id="101383"/>
    <lineage>
        <taxon>Bacteria</taxon>
        <taxon>Pseudomonadati</taxon>
        <taxon>Bacteroidota</taxon>
        <taxon>Flavobacteriia</taxon>
        <taxon>Flavobacteriales</taxon>
        <taxon>Cryomorphaceae</taxon>
        <taxon>Cryomorpha</taxon>
    </lineage>
</organism>
<dbReference type="PANTHER" id="PTHR43378:SF2">
    <property type="entry name" value="UDP-3-O-ACYLGLUCOSAMINE N-ACYLTRANSFERASE 1, MITOCHONDRIAL-RELATED"/>
    <property type="match status" value="1"/>
</dbReference>
<evidence type="ECO:0000256" key="5">
    <source>
        <dbReference type="ARBA" id="ARBA00023098"/>
    </source>
</evidence>
<name>A0A7K3WMK8_9FLAO</name>
<evidence type="ECO:0000256" key="3">
    <source>
        <dbReference type="ARBA" id="ARBA00022679"/>
    </source>
</evidence>
<dbReference type="PANTHER" id="PTHR43378">
    <property type="entry name" value="UDP-3-O-ACYLGLUCOSAMINE N-ACYLTRANSFERASE"/>
    <property type="match status" value="1"/>
</dbReference>